<name>A0AAV4EQS1_9GAST</name>
<keyword evidence="4" id="KW-1185">Reference proteome</keyword>
<accession>A0AAV4EQS1</accession>
<gene>
    <name evidence="3" type="ORF">ElyMa_000147900</name>
</gene>
<dbReference type="InterPro" id="IPR029526">
    <property type="entry name" value="PGBD"/>
</dbReference>
<evidence type="ECO:0000313" key="3">
    <source>
        <dbReference type="EMBL" id="GFR63106.1"/>
    </source>
</evidence>
<evidence type="ECO:0000313" key="4">
    <source>
        <dbReference type="Proteomes" id="UP000762676"/>
    </source>
</evidence>
<feature type="transmembrane region" description="Helical" evidence="1">
    <location>
        <begin position="48"/>
        <end position="68"/>
    </location>
</feature>
<evidence type="ECO:0000256" key="1">
    <source>
        <dbReference type="SAM" id="Phobius"/>
    </source>
</evidence>
<keyword evidence="1" id="KW-1133">Transmembrane helix</keyword>
<organism evidence="3 4">
    <name type="scientific">Elysia marginata</name>
    <dbReference type="NCBI Taxonomy" id="1093978"/>
    <lineage>
        <taxon>Eukaryota</taxon>
        <taxon>Metazoa</taxon>
        <taxon>Spiralia</taxon>
        <taxon>Lophotrochozoa</taxon>
        <taxon>Mollusca</taxon>
        <taxon>Gastropoda</taxon>
        <taxon>Heterobranchia</taxon>
        <taxon>Euthyneura</taxon>
        <taxon>Panpulmonata</taxon>
        <taxon>Sacoglossa</taxon>
        <taxon>Placobranchoidea</taxon>
        <taxon>Plakobranchidae</taxon>
        <taxon>Elysia</taxon>
    </lineage>
</organism>
<proteinExistence type="predicted"/>
<dbReference type="EMBL" id="BMAT01000270">
    <property type="protein sequence ID" value="GFR63106.1"/>
    <property type="molecule type" value="Genomic_DNA"/>
</dbReference>
<keyword evidence="1" id="KW-0812">Transmembrane</keyword>
<sequence>MHDEADVIEEKKKPEIVLPYNKTKGDVGAMDQMAHAFTTKRKTKRWPLVMFFNLLDLASIASSVVFRIKNSVDTLSCKDNRQQLTIYRHWKVTCYCGDKLCHLYRTL</sequence>
<dbReference type="Proteomes" id="UP000762676">
    <property type="component" value="Unassembled WGS sequence"/>
</dbReference>
<dbReference type="Pfam" id="PF13843">
    <property type="entry name" value="DDE_Tnp_1_7"/>
    <property type="match status" value="1"/>
</dbReference>
<keyword evidence="1" id="KW-0472">Membrane</keyword>
<feature type="domain" description="PiggyBac transposable element-derived protein" evidence="2">
    <location>
        <begin position="9"/>
        <end position="58"/>
    </location>
</feature>
<protein>
    <submittedName>
        <fullName evidence="3">Piggybac transposable element-derived protein 4-like protein</fullName>
    </submittedName>
</protein>
<reference evidence="3 4" key="1">
    <citation type="journal article" date="2021" name="Elife">
        <title>Chloroplast acquisition without the gene transfer in kleptoplastic sea slugs, Plakobranchus ocellatus.</title>
        <authorList>
            <person name="Maeda T."/>
            <person name="Takahashi S."/>
            <person name="Yoshida T."/>
            <person name="Shimamura S."/>
            <person name="Takaki Y."/>
            <person name="Nagai Y."/>
            <person name="Toyoda A."/>
            <person name="Suzuki Y."/>
            <person name="Arimoto A."/>
            <person name="Ishii H."/>
            <person name="Satoh N."/>
            <person name="Nishiyama T."/>
            <person name="Hasebe M."/>
            <person name="Maruyama T."/>
            <person name="Minagawa J."/>
            <person name="Obokata J."/>
            <person name="Shigenobu S."/>
        </authorList>
    </citation>
    <scope>NUCLEOTIDE SEQUENCE [LARGE SCALE GENOMIC DNA]</scope>
</reference>
<dbReference type="AlphaFoldDB" id="A0AAV4EQS1"/>
<comment type="caution">
    <text evidence="3">The sequence shown here is derived from an EMBL/GenBank/DDBJ whole genome shotgun (WGS) entry which is preliminary data.</text>
</comment>
<evidence type="ECO:0000259" key="2">
    <source>
        <dbReference type="Pfam" id="PF13843"/>
    </source>
</evidence>